<reference evidence="8" key="1">
    <citation type="submission" date="2009-10" db="EMBL/GenBank/DDBJ databases">
        <title>Complete sequence of Bacillus selenitireducens MLS10.</title>
        <authorList>
            <consortium name="US DOE Joint Genome Institute"/>
            <person name="Lucas S."/>
            <person name="Copeland A."/>
            <person name="Lapidus A."/>
            <person name="Glavina del Rio T."/>
            <person name="Dalin E."/>
            <person name="Tice H."/>
            <person name="Bruce D."/>
            <person name="Goodwin L."/>
            <person name="Pitluck S."/>
            <person name="Sims D."/>
            <person name="Brettin T."/>
            <person name="Detter J.C."/>
            <person name="Han C."/>
            <person name="Larimer F."/>
            <person name="Land M."/>
            <person name="Hauser L."/>
            <person name="Kyrpides N."/>
            <person name="Ovchinnikova G."/>
            <person name="Stolz J."/>
        </authorList>
    </citation>
    <scope>NUCLEOTIDE SEQUENCE [LARGE SCALE GENOMIC DNA]</scope>
    <source>
        <strain evidence="8">MLS10</strain>
    </source>
</reference>
<comment type="subcellular location">
    <subcellularLocation>
        <location evidence="1">Cell membrane</location>
    </subcellularLocation>
</comment>
<dbReference type="GO" id="GO:0016787">
    <property type="term" value="F:hydrolase activity"/>
    <property type="evidence" value="ECO:0007669"/>
    <property type="project" value="UniProtKB-KW"/>
</dbReference>
<feature type="transmembrane region" description="Helical" evidence="4">
    <location>
        <begin position="130"/>
        <end position="151"/>
    </location>
</feature>
<dbReference type="Gene3D" id="1.10.3210.10">
    <property type="entry name" value="Hypothetical protein af1432"/>
    <property type="match status" value="1"/>
</dbReference>
<feature type="transmembrane region" description="Helical" evidence="4">
    <location>
        <begin position="217"/>
        <end position="240"/>
    </location>
</feature>
<feature type="transmembrane region" description="Helical" evidence="4">
    <location>
        <begin position="12"/>
        <end position="32"/>
    </location>
</feature>
<dbReference type="OrthoDB" id="9759601at2"/>
<dbReference type="PANTHER" id="PTHR45228">
    <property type="entry name" value="CYCLIC DI-GMP PHOSPHODIESTERASE TM_0186-RELATED"/>
    <property type="match status" value="1"/>
</dbReference>
<dbReference type="eggNOG" id="COG2206">
    <property type="taxonomic scope" value="Bacteria"/>
</dbReference>
<evidence type="ECO:0000256" key="2">
    <source>
        <dbReference type="ARBA" id="ARBA00022475"/>
    </source>
</evidence>
<dbReference type="AlphaFoldDB" id="D6XVZ4"/>
<dbReference type="Pfam" id="PF13487">
    <property type="entry name" value="HD_5"/>
    <property type="match status" value="1"/>
</dbReference>
<dbReference type="InterPro" id="IPR037522">
    <property type="entry name" value="HD_GYP_dom"/>
</dbReference>
<keyword evidence="4" id="KW-0812">Transmembrane</keyword>
<proteinExistence type="predicted"/>
<keyword evidence="3 4" id="KW-0472">Membrane</keyword>
<keyword evidence="2" id="KW-1003">Cell membrane</keyword>
<dbReference type="InterPro" id="IPR052020">
    <property type="entry name" value="Cyclic_di-GMP/3'3'-cGAMP_PDE"/>
</dbReference>
<dbReference type="EMBL" id="CP001791">
    <property type="protein sequence ID" value="ADH97767.1"/>
    <property type="molecule type" value="Genomic_DNA"/>
</dbReference>
<dbReference type="Proteomes" id="UP000000271">
    <property type="component" value="Chromosome"/>
</dbReference>
<dbReference type="PROSITE" id="PS51831">
    <property type="entry name" value="HD"/>
    <property type="match status" value="1"/>
</dbReference>
<feature type="domain" description="HD-GYP" evidence="7">
    <location>
        <begin position="294"/>
        <end position="486"/>
    </location>
</feature>
<dbReference type="InterPro" id="IPR003660">
    <property type="entry name" value="HAMP_dom"/>
</dbReference>
<evidence type="ECO:0000256" key="4">
    <source>
        <dbReference type="SAM" id="Phobius"/>
    </source>
</evidence>
<dbReference type="SUPFAM" id="SSF109604">
    <property type="entry name" value="HD-domain/PDEase-like"/>
    <property type="match status" value="1"/>
</dbReference>
<sequence length="486" mass="54856">MDLLNQFHVRMLINYMVGSLIAVFGVGSVFIFHTLTLSSEETLILLGIMVLSGLIMISLELFVYSKHIRPLVHFFKKGMNPQDAYMTAHSFPFMTVRRIMGPHLLGLSIPATVMTLFALSLGFLTLPHLYVLYAWIGAILIATLHAMIEFFMTSRAVQPLIASICARTDENLKLDGVKVISMKWKLLLSMLLIAVFPAALFLLAGQIRESAETTTAYWNWAFLVIVVILFVSIAGAVVLYRNMEQPILELRKNLEQVQHGEFHEMPNYYADEFSTLINGFNSMVSGIKSRDAENERLLESFFSVFAATLDARDSYTAGHTTRVADYSTQIARRSGLSGDELDLLRKSALLHDIGKIGIPDSVLLKDGKLTDEEFDKIKEHPVIGGDILEKVNLPEHLRPLLDGVRHHHERFDGKGYPDGLSGDRIPLYGRIIAVADAFDAMTSNRPYRKAMSYEQARNILQNGRGSQWDPAFIDHFMDFYEERFKT</sequence>
<dbReference type="CDD" id="cd06225">
    <property type="entry name" value="HAMP"/>
    <property type="match status" value="1"/>
</dbReference>
<keyword evidence="9" id="KW-1185">Reference proteome</keyword>
<dbReference type="Gene3D" id="6.10.340.10">
    <property type="match status" value="1"/>
</dbReference>
<dbReference type="HOGENOM" id="CLU_546013_0_0_9"/>
<accession>D6XVZ4</accession>
<evidence type="ECO:0000313" key="9">
    <source>
        <dbReference type="Proteomes" id="UP000000271"/>
    </source>
</evidence>
<evidence type="ECO:0000259" key="6">
    <source>
        <dbReference type="PROSITE" id="PS51831"/>
    </source>
</evidence>
<feature type="domain" description="HD" evidence="6">
    <location>
        <begin position="316"/>
        <end position="441"/>
    </location>
</feature>
<evidence type="ECO:0000256" key="3">
    <source>
        <dbReference type="ARBA" id="ARBA00023136"/>
    </source>
</evidence>
<dbReference type="RefSeq" id="WP_013171196.1">
    <property type="nucleotide sequence ID" value="NC_014219.1"/>
</dbReference>
<feature type="transmembrane region" description="Helical" evidence="4">
    <location>
        <begin position="186"/>
        <end position="205"/>
    </location>
</feature>
<feature type="transmembrane region" description="Helical" evidence="4">
    <location>
        <begin position="104"/>
        <end position="124"/>
    </location>
</feature>
<dbReference type="PROSITE" id="PS51832">
    <property type="entry name" value="HD_GYP"/>
    <property type="match status" value="1"/>
</dbReference>
<gene>
    <name evidence="8" type="ordered locus">Bsel_0222</name>
</gene>
<dbReference type="KEGG" id="bse:Bsel_0222"/>
<evidence type="ECO:0000259" key="7">
    <source>
        <dbReference type="PROSITE" id="PS51832"/>
    </source>
</evidence>
<keyword evidence="4" id="KW-1133">Transmembrane helix</keyword>
<dbReference type="PROSITE" id="PS50885">
    <property type="entry name" value="HAMP"/>
    <property type="match status" value="1"/>
</dbReference>
<name>D6XVZ4_BACIE</name>
<dbReference type="GO" id="GO:0007165">
    <property type="term" value="P:signal transduction"/>
    <property type="evidence" value="ECO:0007669"/>
    <property type="project" value="InterPro"/>
</dbReference>
<feature type="transmembrane region" description="Helical" evidence="4">
    <location>
        <begin position="44"/>
        <end position="64"/>
    </location>
</feature>
<dbReference type="CDD" id="cd00077">
    <property type="entry name" value="HDc"/>
    <property type="match status" value="1"/>
</dbReference>
<dbReference type="InterPro" id="IPR003607">
    <property type="entry name" value="HD/PDEase_dom"/>
</dbReference>
<dbReference type="STRING" id="439292.Bsel_0222"/>
<dbReference type="GO" id="GO:0005886">
    <property type="term" value="C:plasma membrane"/>
    <property type="evidence" value="ECO:0007669"/>
    <property type="project" value="UniProtKB-SubCell"/>
</dbReference>
<evidence type="ECO:0000313" key="8">
    <source>
        <dbReference type="EMBL" id="ADH97767.1"/>
    </source>
</evidence>
<dbReference type="SMART" id="SM00471">
    <property type="entry name" value="HDc"/>
    <property type="match status" value="1"/>
</dbReference>
<protein>
    <submittedName>
        <fullName evidence="8">Metal dependent phosphohydrolase</fullName>
    </submittedName>
</protein>
<evidence type="ECO:0000256" key="1">
    <source>
        <dbReference type="ARBA" id="ARBA00004236"/>
    </source>
</evidence>
<organism evidence="8 9">
    <name type="scientific">Bacillus selenitireducens (strain ATCC 700615 / DSM 15326 / MLS10)</name>
    <dbReference type="NCBI Taxonomy" id="439292"/>
    <lineage>
        <taxon>Bacteria</taxon>
        <taxon>Bacillati</taxon>
        <taxon>Bacillota</taxon>
        <taxon>Bacilli</taxon>
        <taxon>Bacillales</taxon>
        <taxon>Bacillaceae</taxon>
        <taxon>Salisediminibacterium</taxon>
    </lineage>
</organism>
<dbReference type="NCBIfam" id="TIGR00277">
    <property type="entry name" value="HDIG"/>
    <property type="match status" value="1"/>
</dbReference>
<dbReference type="InterPro" id="IPR006674">
    <property type="entry name" value="HD_domain"/>
</dbReference>
<evidence type="ECO:0000259" key="5">
    <source>
        <dbReference type="PROSITE" id="PS50885"/>
    </source>
</evidence>
<feature type="domain" description="HAMP" evidence="5">
    <location>
        <begin position="241"/>
        <end position="292"/>
    </location>
</feature>
<dbReference type="InterPro" id="IPR006675">
    <property type="entry name" value="HDIG_dom"/>
</dbReference>